<keyword evidence="2" id="KW-0812">Transmembrane</keyword>
<dbReference type="InterPro" id="IPR012507">
    <property type="entry name" value="YibE_F"/>
</dbReference>
<evidence type="ECO:0000256" key="1">
    <source>
        <dbReference type="SAM" id="MobiDB-lite"/>
    </source>
</evidence>
<keyword evidence="2" id="KW-1133">Transmembrane helix</keyword>
<evidence type="ECO:0000256" key="2">
    <source>
        <dbReference type="SAM" id="Phobius"/>
    </source>
</evidence>
<dbReference type="RefSeq" id="WP_013138155.1">
    <property type="nucleotide sequence ID" value="NC_014168.1"/>
</dbReference>
<dbReference type="eggNOG" id="COG5438">
    <property type="taxonomic scope" value="Bacteria"/>
</dbReference>
<accession>D6ZFH5</accession>
<feature type="compositionally biased region" description="Low complexity" evidence="1">
    <location>
        <begin position="1"/>
        <end position="10"/>
    </location>
</feature>
<dbReference type="STRING" id="640132.Srot_1229"/>
<dbReference type="PANTHER" id="PTHR41771">
    <property type="entry name" value="MEMBRANE PROTEIN-RELATED"/>
    <property type="match status" value="1"/>
</dbReference>
<feature type="transmembrane region" description="Helical" evidence="2">
    <location>
        <begin position="30"/>
        <end position="53"/>
    </location>
</feature>
<sequence length="454" mass="47030">MTHHATGPAAHSHHGHGHSSGPVALPRSRATAAVLAALAVAAIAVISTIALTWPQQRRHDIPLQYRDEHGHALRTESASVRGVVLTNCANPLVSEVLRDPPQVSPQPDGMCFDATIVVTSGPDANRYVLLEIPTNRVTQGLAKDSSSADDGVVRPGPGQPRLEAGEQIRVIAHNGPEGRSYNFDDFQRRSPMMLWAALFAVVVVAVAGWRGLRALIGLAVAFAVLTLYTLPSLLNGASATLVATVSAIAILALVLPLAHGLNWRTASALTGTFVALGCTALAGWLIIDSAHVSGLSEEANNDLQVYLGNVAMPGVLLAGFIIGSLGVLNDVTITQASAVFELAEANLARAQVFRSAMRVGRDHIASTVYTLLFAYAGGALPLFLLLSVSGRPLADLLTSDAVATEFARSVVGGIGLALSVPLTTAVAVALLPHDGSPGRSAGTGPQARPDAAQG</sequence>
<reference evidence="3 4" key="1">
    <citation type="journal article" date="2010" name="Stand. Genomic Sci.">
        <title>Complete genome sequence of Segniliparus rotundus type strain (CDC 1076).</title>
        <authorList>
            <person name="Sikorski J."/>
            <person name="Lapidus A."/>
            <person name="Copeland A."/>
            <person name="Misra M."/>
            <person name="Glavina Del Rio T."/>
            <person name="Nolan M."/>
            <person name="Lucas S."/>
            <person name="Chen F."/>
            <person name="Tice H."/>
            <person name="Cheng J.F."/>
            <person name="Jando M."/>
            <person name="Schneider S."/>
            <person name="Bruce D."/>
            <person name="Goodwin L."/>
            <person name="Pitluck S."/>
            <person name="Liolios K."/>
            <person name="Mikhailova N."/>
            <person name="Pati A."/>
            <person name="Ivanova N."/>
            <person name="Mavromatis K."/>
            <person name="Chen A."/>
            <person name="Palaniappan K."/>
            <person name="Chertkov O."/>
            <person name="Land M."/>
            <person name="Hauser L."/>
            <person name="Chang Y.J."/>
            <person name="Jeffries C.D."/>
            <person name="Brettin T."/>
            <person name="Detter J.C."/>
            <person name="Han C."/>
            <person name="Rohde M."/>
            <person name="Goker M."/>
            <person name="Bristow J."/>
            <person name="Eisen J.A."/>
            <person name="Markowitz V."/>
            <person name="Hugenholtz P."/>
            <person name="Kyrpides N.C."/>
            <person name="Klenk H.P."/>
        </authorList>
    </citation>
    <scope>NUCLEOTIDE SEQUENCE [LARGE SCALE GENOMIC DNA]</scope>
    <source>
        <strain evidence="4">ATCC BAA-972 / CDC 1076 / CIP 108378 / DSM 44985 / JCM 13578</strain>
    </source>
</reference>
<dbReference type="AlphaFoldDB" id="D6ZFH5"/>
<feature type="region of interest" description="Disordered" evidence="1">
    <location>
        <begin position="1"/>
        <end position="24"/>
    </location>
</feature>
<name>D6ZFH5_SEGRD</name>
<dbReference type="EMBL" id="CP001958">
    <property type="protein sequence ID" value="ADG97699.1"/>
    <property type="molecule type" value="Genomic_DNA"/>
</dbReference>
<evidence type="ECO:0000313" key="4">
    <source>
        <dbReference type="Proteomes" id="UP000002247"/>
    </source>
</evidence>
<feature type="transmembrane region" description="Helical" evidence="2">
    <location>
        <begin position="406"/>
        <end position="431"/>
    </location>
</feature>
<protein>
    <submittedName>
        <fullName evidence="3">YibE/F family protein</fullName>
    </submittedName>
</protein>
<keyword evidence="2" id="KW-0472">Membrane</keyword>
<organism evidence="3 4">
    <name type="scientific">Segniliparus rotundus (strain ATCC BAA-972 / CDC 1076 / CIP 108378 / DSM 44985 / JCM 13578)</name>
    <dbReference type="NCBI Taxonomy" id="640132"/>
    <lineage>
        <taxon>Bacteria</taxon>
        <taxon>Bacillati</taxon>
        <taxon>Actinomycetota</taxon>
        <taxon>Actinomycetes</taxon>
        <taxon>Mycobacteriales</taxon>
        <taxon>Segniliparaceae</taxon>
        <taxon>Segniliparus</taxon>
    </lineage>
</organism>
<feature type="transmembrane region" description="Helical" evidence="2">
    <location>
        <begin position="307"/>
        <end position="328"/>
    </location>
</feature>
<feature type="transmembrane region" description="Helical" evidence="2">
    <location>
        <begin position="364"/>
        <end position="386"/>
    </location>
</feature>
<dbReference type="Pfam" id="PF07907">
    <property type="entry name" value="YibE_F"/>
    <property type="match status" value="1"/>
</dbReference>
<keyword evidence="4" id="KW-1185">Reference proteome</keyword>
<dbReference type="KEGG" id="srt:Srot_1229"/>
<feature type="transmembrane region" description="Helical" evidence="2">
    <location>
        <begin position="267"/>
        <end position="287"/>
    </location>
</feature>
<gene>
    <name evidence="3" type="ordered locus">Srot_1229</name>
</gene>
<dbReference type="HOGENOM" id="CLU_028166_3_0_11"/>
<proteinExistence type="predicted"/>
<feature type="transmembrane region" description="Helical" evidence="2">
    <location>
        <begin position="233"/>
        <end position="255"/>
    </location>
</feature>
<feature type="transmembrane region" description="Helical" evidence="2">
    <location>
        <begin position="194"/>
        <end position="227"/>
    </location>
</feature>
<dbReference type="PANTHER" id="PTHR41771:SF1">
    <property type="entry name" value="MEMBRANE PROTEIN"/>
    <property type="match status" value="1"/>
</dbReference>
<evidence type="ECO:0000313" key="3">
    <source>
        <dbReference type="EMBL" id="ADG97699.1"/>
    </source>
</evidence>
<dbReference type="Proteomes" id="UP000002247">
    <property type="component" value="Chromosome"/>
</dbReference>